<evidence type="ECO:0000313" key="2">
    <source>
        <dbReference type="EMBL" id="KZT35845.1"/>
    </source>
</evidence>
<proteinExistence type="predicted"/>
<name>A0A166AZ96_9AGAM</name>
<feature type="compositionally biased region" description="Acidic residues" evidence="1">
    <location>
        <begin position="13"/>
        <end position="58"/>
    </location>
</feature>
<feature type="region of interest" description="Disordered" evidence="1">
    <location>
        <begin position="1"/>
        <end position="151"/>
    </location>
</feature>
<evidence type="ECO:0000313" key="3">
    <source>
        <dbReference type="Proteomes" id="UP000076798"/>
    </source>
</evidence>
<gene>
    <name evidence="2" type="ORF">SISSUDRAFT_1050782</name>
</gene>
<keyword evidence="3" id="KW-1185">Reference proteome</keyword>
<dbReference type="EMBL" id="KV428126">
    <property type="protein sequence ID" value="KZT35845.1"/>
    <property type="molecule type" value="Genomic_DNA"/>
</dbReference>
<reference evidence="2 3" key="1">
    <citation type="journal article" date="2016" name="Mol. Biol. Evol.">
        <title>Comparative Genomics of Early-Diverging Mushroom-Forming Fungi Provides Insights into the Origins of Lignocellulose Decay Capabilities.</title>
        <authorList>
            <person name="Nagy L.G."/>
            <person name="Riley R."/>
            <person name="Tritt A."/>
            <person name="Adam C."/>
            <person name="Daum C."/>
            <person name="Floudas D."/>
            <person name="Sun H."/>
            <person name="Yadav J.S."/>
            <person name="Pangilinan J."/>
            <person name="Larsson K.H."/>
            <person name="Matsuura K."/>
            <person name="Barry K."/>
            <person name="Labutti K."/>
            <person name="Kuo R."/>
            <person name="Ohm R.A."/>
            <person name="Bhattacharya S.S."/>
            <person name="Shirouzu T."/>
            <person name="Yoshinaga Y."/>
            <person name="Martin F.M."/>
            <person name="Grigoriev I.V."/>
            <person name="Hibbett D.S."/>
        </authorList>
    </citation>
    <scope>NUCLEOTIDE SEQUENCE [LARGE SCALE GENOMIC DNA]</scope>
    <source>
        <strain evidence="2 3">HHB10207 ss-3</strain>
    </source>
</reference>
<feature type="compositionally biased region" description="Basic residues" evidence="1">
    <location>
        <begin position="71"/>
        <end position="81"/>
    </location>
</feature>
<accession>A0A166AZ96</accession>
<organism evidence="2 3">
    <name type="scientific">Sistotremastrum suecicum HHB10207 ss-3</name>
    <dbReference type="NCBI Taxonomy" id="1314776"/>
    <lineage>
        <taxon>Eukaryota</taxon>
        <taxon>Fungi</taxon>
        <taxon>Dikarya</taxon>
        <taxon>Basidiomycota</taxon>
        <taxon>Agaricomycotina</taxon>
        <taxon>Agaricomycetes</taxon>
        <taxon>Sistotremastrales</taxon>
        <taxon>Sistotremastraceae</taxon>
        <taxon>Sistotremastrum</taxon>
    </lineage>
</organism>
<feature type="compositionally biased region" description="Acidic residues" evidence="1">
    <location>
        <begin position="94"/>
        <end position="123"/>
    </location>
</feature>
<sequence>MITDVESEGHEDLDADADADADIDAEAENDDIDIDADADADPEGENENEEMDMLESEDATPSVVPSLPSPRKPKKSHKKGASLKSSLAKSTAQDDMDMDQSVDGEGDEGEGEGDDGDGDDDDKEMYNVSGRMTQRQAALAGGVEISHMQLG</sequence>
<protein>
    <submittedName>
        <fullName evidence="2">Uncharacterized protein</fullName>
    </submittedName>
</protein>
<evidence type="ECO:0000256" key="1">
    <source>
        <dbReference type="SAM" id="MobiDB-lite"/>
    </source>
</evidence>
<dbReference type="AlphaFoldDB" id="A0A166AZ96"/>
<dbReference type="Proteomes" id="UP000076798">
    <property type="component" value="Unassembled WGS sequence"/>
</dbReference>